<dbReference type="EMBL" id="CM000763">
    <property type="protein sequence ID" value="OQU85085.1"/>
    <property type="molecule type" value="Genomic_DNA"/>
</dbReference>
<protein>
    <submittedName>
        <fullName evidence="1">Uncharacterized protein</fullName>
    </submittedName>
</protein>
<sequence length="223" mass="24557">MYVLSSNSSYPSFRVLTFGGRRTYKSPLRRRSYKEKPWQWDSLSPPPFPRDFRISCHAVLDDGVTICVTATCYNYGDDVEEKSTLTCLFDTAKREWRPANGHPLAGPLLRGAPALCVRPTHAAAAAGEPQTLKHLGEVVEMPKGWESIKASLLNLGDGRFCIAQIIEDDWSGDDPLLVGTGGGVTMLALLTGVEMVRGGGGFKMVTHKSLSYIFGYDSIRWVL</sequence>
<reference evidence="1 2" key="1">
    <citation type="journal article" date="2009" name="Nature">
        <title>The Sorghum bicolor genome and the diversification of grasses.</title>
        <authorList>
            <person name="Paterson A.H."/>
            <person name="Bowers J.E."/>
            <person name="Bruggmann R."/>
            <person name="Dubchak I."/>
            <person name="Grimwood J."/>
            <person name="Gundlach H."/>
            <person name="Haberer G."/>
            <person name="Hellsten U."/>
            <person name="Mitros T."/>
            <person name="Poliakov A."/>
            <person name="Schmutz J."/>
            <person name="Spannagl M."/>
            <person name="Tang H."/>
            <person name="Wang X."/>
            <person name="Wicker T."/>
            <person name="Bharti A.K."/>
            <person name="Chapman J."/>
            <person name="Feltus F.A."/>
            <person name="Gowik U."/>
            <person name="Grigoriev I.V."/>
            <person name="Lyons E."/>
            <person name="Maher C.A."/>
            <person name="Martis M."/>
            <person name="Narechania A."/>
            <person name="Otillar R.P."/>
            <person name="Penning B.W."/>
            <person name="Salamov A.A."/>
            <person name="Wang Y."/>
            <person name="Zhang L."/>
            <person name="Carpita N.C."/>
            <person name="Freeling M."/>
            <person name="Gingle A.R."/>
            <person name="Hash C.T."/>
            <person name="Keller B."/>
            <person name="Klein P."/>
            <person name="Kresovich S."/>
            <person name="McCann M.C."/>
            <person name="Ming R."/>
            <person name="Peterson D.G."/>
            <person name="Mehboob-ur-Rahman"/>
            <person name="Ware D."/>
            <person name="Westhoff P."/>
            <person name="Mayer K.F."/>
            <person name="Messing J."/>
            <person name="Rokhsar D.S."/>
        </authorList>
    </citation>
    <scope>NUCLEOTIDE SEQUENCE [LARGE SCALE GENOMIC DNA]</scope>
    <source>
        <strain evidence="2">cv. BTx623</strain>
    </source>
</reference>
<reference evidence="2" key="2">
    <citation type="journal article" date="2018" name="Plant J.">
        <title>The Sorghum bicolor reference genome: improved assembly, gene annotations, a transcriptome atlas, and signatures of genome organization.</title>
        <authorList>
            <person name="McCormick R.F."/>
            <person name="Truong S.K."/>
            <person name="Sreedasyam A."/>
            <person name="Jenkins J."/>
            <person name="Shu S."/>
            <person name="Sims D."/>
            <person name="Kennedy M."/>
            <person name="Amirebrahimi M."/>
            <person name="Weers B.D."/>
            <person name="McKinley B."/>
            <person name="Mattison A."/>
            <person name="Morishige D.T."/>
            <person name="Grimwood J."/>
            <person name="Schmutz J."/>
            <person name="Mullet J.E."/>
        </authorList>
    </citation>
    <scope>NUCLEOTIDE SEQUENCE [LARGE SCALE GENOMIC DNA]</scope>
    <source>
        <strain evidence="2">cv. BTx623</strain>
    </source>
</reference>
<dbReference type="InParanoid" id="A0A1Z5RNP9"/>
<dbReference type="Proteomes" id="UP000000768">
    <property type="component" value="Chromosome 4"/>
</dbReference>
<evidence type="ECO:0000313" key="2">
    <source>
        <dbReference type="Proteomes" id="UP000000768"/>
    </source>
</evidence>
<proteinExistence type="predicted"/>
<dbReference type="PANTHER" id="PTHR33085">
    <property type="entry name" value="OS12G0113100 PROTEIN-RELATED"/>
    <property type="match status" value="1"/>
</dbReference>
<dbReference type="Pfam" id="PF07893">
    <property type="entry name" value="DUF1668"/>
    <property type="match status" value="2"/>
</dbReference>
<keyword evidence="2" id="KW-1185">Reference proteome</keyword>
<accession>A0A1Z5RNP9</accession>
<organism evidence="1 2">
    <name type="scientific">Sorghum bicolor</name>
    <name type="common">Sorghum</name>
    <name type="synonym">Sorghum vulgare</name>
    <dbReference type="NCBI Taxonomy" id="4558"/>
    <lineage>
        <taxon>Eukaryota</taxon>
        <taxon>Viridiplantae</taxon>
        <taxon>Streptophyta</taxon>
        <taxon>Embryophyta</taxon>
        <taxon>Tracheophyta</taxon>
        <taxon>Spermatophyta</taxon>
        <taxon>Magnoliopsida</taxon>
        <taxon>Liliopsida</taxon>
        <taxon>Poales</taxon>
        <taxon>Poaceae</taxon>
        <taxon>PACMAD clade</taxon>
        <taxon>Panicoideae</taxon>
        <taxon>Andropogonodae</taxon>
        <taxon>Andropogoneae</taxon>
        <taxon>Sorghinae</taxon>
        <taxon>Sorghum</taxon>
    </lineage>
</organism>
<dbReference type="Gramene" id="OQU85085">
    <property type="protein sequence ID" value="OQU85085"/>
    <property type="gene ID" value="SORBI_3004G168432"/>
</dbReference>
<dbReference type="PANTHER" id="PTHR33085:SF113">
    <property type="entry name" value="OS05G0126000 PROTEIN"/>
    <property type="match status" value="1"/>
</dbReference>
<dbReference type="AlphaFoldDB" id="A0A1Z5RNP9"/>
<gene>
    <name evidence="1" type="ORF">SORBI_3004G168432</name>
</gene>
<dbReference type="InterPro" id="IPR012871">
    <property type="entry name" value="DUF1668_ORYSA"/>
</dbReference>
<dbReference type="OMA" id="FRISCHA"/>
<name>A0A1Z5RNP9_SORBI</name>
<evidence type="ECO:0000313" key="1">
    <source>
        <dbReference type="EMBL" id="OQU85085.1"/>
    </source>
</evidence>